<dbReference type="Proteomes" id="UP000009336">
    <property type="component" value="Unassembled WGS sequence"/>
</dbReference>
<dbReference type="RefSeq" id="WP_008910089.1">
    <property type="nucleotide sequence ID" value="NZ_KB233222.1"/>
</dbReference>
<dbReference type="GO" id="GO:0009289">
    <property type="term" value="C:pilus"/>
    <property type="evidence" value="ECO:0007669"/>
    <property type="project" value="InterPro"/>
</dbReference>
<evidence type="ECO:0000259" key="1">
    <source>
        <dbReference type="Pfam" id="PF00419"/>
    </source>
</evidence>
<dbReference type="InterPro" id="IPR036937">
    <property type="entry name" value="Adhesion_dom_fimbrial_sf"/>
</dbReference>
<dbReference type="Gene3D" id="2.60.40.1090">
    <property type="entry name" value="Fimbrial-type adhesion domain"/>
    <property type="match status" value="1"/>
</dbReference>
<dbReference type="STRING" id="1141662.OOA_00185"/>
<dbReference type="PIRSF" id="PIRSF029766">
    <property type="entry name" value="UCP029766"/>
    <property type="match status" value="1"/>
</dbReference>
<feature type="domain" description="Fimbrial-type adhesion" evidence="1">
    <location>
        <begin position="288"/>
        <end position="480"/>
    </location>
</feature>
<comment type="caution">
    <text evidence="2">The sequence shown here is derived from an EMBL/GenBank/DDBJ whole genome shotgun (WGS) entry which is preliminary data.</text>
</comment>
<evidence type="ECO:0000313" key="2">
    <source>
        <dbReference type="EMBL" id="EKT65561.1"/>
    </source>
</evidence>
<accession>K8X071</accession>
<dbReference type="PATRIC" id="fig|1141662.3.peg.37"/>
<dbReference type="AlphaFoldDB" id="K8X071"/>
<keyword evidence="3" id="KW-1185">Reference proteome</keyword>
<dbReference type="Pfam" id="PF00419">
    <property type="entry name" value="Fimbrial"/>
    <property type="match status" value="1"/>
</dbReference>
<dbReference type="InterPro" id="IPR008966">
    <property type="entry name" value="Adhesion_dom_sf"/>
</dbReference>
<dbReference type="InterPro" id="IPR000259">
    <property type="entry name" value="Adhesion_dom_fimbrial"/>
</dbReference>
<dbReference type="SUPFAM" id="SSF49401">
    <property type="entry name" value="Bacterial adhesins"/>
    <property type="match status" value="1"/>
</dbReference>
<reference evidence="2 3" key="1">
    <citation type="journal article" date="2012" name="BMC Genomics">
        <title>Comparative genomics of bacteria in the genus Providencia isolated from wild Drosophila melanogaster.</title>
        <authorList>
            <person name="Galac M.R."/>
            <person name="Lazzaro B.P."/>
        </authorList>
    </citation>
    <scope>NUCLEOTIDE SEQUENCE [LARGE SCALE GENOMIC DNA]</scope>
    <source>
        <strain evidence="2 3">DSM 19968</strain>
    </source>
</reference>
<sequence length="481" mass="51389">MVKFRTKSNYAITLVILLFSSYTYSSCSGVLGRSVTGWDFSTASIGVGRVNIISNYLQPIGTVLATGISNYNTIRNGGLGNLSDDSIVLTCTSPNDKNNLAWAYATNGDSRIGGFYEIPGYPGYYATQFPYVAIKLSFADTGEVFSRIWTKSSVNVVTEDTSNGGFVIRKKHIPKVIATLVKWPEPYGKTTDANGNNVSNTYCHGLGAREDSIPTSQTSNPNQVWTADLYAVNGLAAGCGQPSGYINLLGSGGYQVIIGQDSNKNVYAWDYSIPIGLNGSPAATFSYTPSCVVKTVTPYVIFPTVSINQLNSGEKISKNFDITLECDNTINKSISTAAVSVGLQPSLSAFNHAQTLGLIDPTTGGVTHLVSDNYTDQNMAKGVGITLQNSDGNSINFVSWVGCIPVASGYTSYCPSFTSLEQQRSAGWDPIMSASSQISADPVNATTSYRKTYVSTLGKINNMTPTIGKIKATATVLIRYP</sequence>
<dbReference type="GO" id="GO:0007155">
    <property type="term" value="P:cell adhesion"/>
    <property type="evidence" value="ECO:0007669"/>
    <property type="project" value="InterPro"/>
</dbReference>
<dbReference type="eggNOG" id="COG3539">
    <property type="taxonomic scope" value="Bacteria"/>
</dbReference>
<dbReference type="HOGENOM" id="CLU_045639_0_0_6"/>
<organism evidence="2 3">
    <name type="scientific">Providencia burhodogranariea DSM 19968</name>
    <dbReference type="NCBI Taxonomy" id="1141662"/>
    <lineage>
        <taxon>Bacteria</taxon>
        <taxon>Pseudomonadati</taxon>
        <taxon>Pseudomonadota</taxon>
        <taxon>Gammaproteobacteria</taxon>
        <taxon>Enterobacterales</taxon>
        <taxon>Morganellaceae</taxon>
        <taxon>Providencia</taxon>
    </lineage>
</organism>
<dbReference type="EMBL" id="AKKL01000001">
    <property type="protein sequence ID" value="EKT65561.1"/>
    <property type="molecule type" value="Genomic_DNA"/>
</dbReference>
<name>K8X071_9GAMM</name>
<dbReference type="InterPro" id="IPR011228">
    <property type="entry name" value="UCP029766"/>
</dbReference>
<proteinExistence type="predicted"/>
<gene>
    <name evidence="2" type="ORF">OOA_00185</name>
</gene>
<dbReference type="OrthoDB" id="8875995at2"/>
<protein>
    <recommendedName>
        <fullName evidence="1">Fimbrial-type adhesion domain-containing protein</fullName>
    </recommendedName>
</protein>
<evidence type="ECO:0000313" key="3">
    <source>
        <dbReference type="Proteomes" id="UP000009336"/>
    </source>
</evidence>